<feature type="region of interest" description="Disordered" evidence="1">
    <location>
        <begin position="1124"/>
        <end position="1151"/>
    </location>
</feature>
<feature type="compositionally biased region" description="Basic residues" evidence="1">
    <location>
        <begin position="661"/>
        <end position="677"/>
    </location>
</feature>
<feature type="region of interest" description="Disordered" evidence="1">
    <location>
        <begin position="1064"/>
        <end position="1090"/>
    </location>
</feature>
<protein>
    <submittedName>
        <fullName evidence="3">Uncharacterized protein</fullName>
    </submittedName>
</protein>
<keyword evidence="2" id="KW-1185">Reference proteome</keyword>
<feature type="region of interest" description="Disordered" evidence="1">
    <location>
        <begin position="1004"/>
        <end position="1024"/>
    </location>
</feature>
<feature type="region of interest" description="Disordered" evidence="1">
    <location>
        <begin position="718"/>
        <end position="763"/>
    </location>
</feature>
<accession>A0AA85JP69</accession>
<feature type="compositionally biased region" description="Low complexity" evidence="1">
    <location>
        <begin position="642"/>
        <end position="660"/>
    </location>
</feature>
<feature type="region of interest" description="Disordered" evidence="1">
    <location>
        <begin position="1734"/>
        <end position="1811"/>
    </location>
</feature>
<feature type="region of interest" description="Disordered" evidence="1">
    <location>
        <begin position="935"/>
        <end position="987"/>
    </location>
</feature>
<feature type="compositionally biased region" description="Low complexity" evidence="1">
    <location>
        <begin position="1142"/>
        <end position="1151"/>
    </location>
</feature>
<feature type="compositionally biased region" description="Low complexity" evidence="1">
    <location>
        <begin position="1746"/>
        <end position="1769"/>
    </location>
</feature>
<feature type="region of interest" description="Disordered" evidence="1">
    <location>
        <begin position="1203"/>
        <end position="1287"/>
    </location>
</feature>
<reference evidence="2" key="1">
    <citation type="submission" date="2022-06" db="EMBL/GenBank/DDBJ databases">
        <authorList>
            <person name="Berger JAMES D."/>
            <person name="Berger JAMES D."/>
        </authorList>
    </citation>
    <scope>NUCLEOTIDE SEQUENCE [LARGE SCALE GENOMIC DNA]</scope>
</reference>
<feature type="compositionally biased region" description="Polar residues" evidence="1">
    <location>
        <begin position="1235"/>
        <end position="1246"/>
    </location>
</feature>
<feature type="compositionally biased region" description="Basic residues" evidence="1">
    <location>
        <begin position="846"/>
        <end position="865"/>
    </location>
</feature>
<organism evidence="2 3">
    <name type="scientific">Trichobilharzia regenti</name>
    <name type="common">Nasal bird schistosome</name>
    <dbReference type="NCBI Taxonomy" id="157069"/>
    <lineage>
        <taxon>Eukaryota</taxon>
        <taxon>Metazoa</taxon>
        <taxon>Spiralia</taxon>
        <taxon>Lophotrochozoa</taxon>
        <taxon>Platyhelminthes</taxon>
        <taxon>Trematoda</taxon>
        <taxon>Digenea</taxon>
        <taxon>Strigeidida</taxon>
        <taxon>Schistosomatoidea</taxon>
        <taxon>Schistosomatidae</taxon>
        <taxon>Trichobilharzia</taxon>
    </lineage>
</organism>
<name>A0AA85JP69_TRIRE</name>
<feature type="compositionally biased region" description="Low complexity" evidence="1">
    <location>
        <begin position="1531"/>
        <end position="1547"/>
    </location>
</feature>
<dbReference type="WBParaSite" id="TREG1_31880.1">
    <property type="protein sequence ID" value="TREG1_31880.1"/>
    <property type="gene ID" value="TREG1_31880"/>
</dbReference>
<feature type="region of interest" description="Disordered" evidence="1">
    <location>
        <begin position="1299"/>
        <end position="1352"/>
    </location>
</feature>
<dbReference type="Proteomes" id="UP000050795">
    <property type="component" value="Unassembled WGS sequence"/>
</dbReference>
<feature type="compositionally biased region" description="Basic residues" evidence="1">
    <location>
        <begin position="718"/>
        <end position="731"/>
    </location>
</feature>
<feature type="region of interest" description="Disordered" evidence="1">
    <location>
        <begin position="1531"/>
        <end position="1551"/>
    </location>
</feature>
<feature type="compositionally biased region" description="Acidic residues" evidence="1">
    <location>
        <begin position="736"/>
        <end position="745"/>
    </location>
</feature>
<feature type="region of interest" description="Disordered" evidence="1">
    <location>
        <begin position="176"/>
        <end position="240"/>
    </location>
</feature>
<proteinExistence type="predicted"/>
<feature type="compositionally biased region" description="Low complexity" evidence="1">
    <location>
        <begin position="947"/>
        <end position="979"/>
    </location>
</feature>
<evidence type="ECO:0000256" key="1">
    <source>
        <dbReference type="SAM" id="MobiDB-lite"/>
    </source>
</evidence>
<evidence type="ECO:0000313" key="3">
    <source>
        <dbReference type="WBParaSite" id="TREG1_31880.1"/>
    </source>
</evidence>
<reference evidence="3" key="2">
    <citation type="submission" date="2023-11" db="UniProtKB">
        <authorList>
            <consortium name="WormBaseParasite"/>
        </authorList>
    </citation>
    <scope>IDENTIFICATION</scope>
</reference>
<feature type="region of interest" description="Disordered" evidence="1">
    <location>
        <begin position="841"/>
        <end position="865"/>
    </location>
</feature>
<feature type="compositionally biased region" description="Polar residues" evidence="1">
    <location>
        <begin position="1204"/>
        <end position="1216"/>
    </location>
</feature>
<feature type="compositionally biased region" description="Low complexity" evidence="1">
    <location>
        <begin position="1299"/>
        <end position="1331"/>
    </location>
</feature>
<feature type="region of interest" description="Disordered" evidence="1">
    <location>
        <begin position="591"/>
        <end position="695"/>
    </location>
</feature>
<feature type="compositionally biased region" description="Low complexity" evidence="1">
    <location>
        <begin position="211"/>
        <end position="240"/>
    </location>
</feature>
<sequence>MCRIYFNNNNLLFTKHDHFWKYVHYPETIDSGIKKDRVDCVTLSNSIIMITPSEPHQHSTNVNVYPSSVSANLYLSPGKMATIAVSQSHCTRPSSVPSCYAHREGYNLVSAKSHLSPVNTTPTTTNNNTIDNHLSPYFKTSPVYQLPSSPVTGTCNEYYSSDLKDLSKNNEGFIKEEVTVSSPPQSIVADSGREGNIPSPLYQISPQPHNSSSTSTSSSSSSSSSVSTSDSSTSSSSLSISTPSAALIESKQHNSVIEYNNKKPTDFSLFIDFPQLCTKSNGGYYLNLPKDVILPEINNNNKKGQENWNHHEHLIDVIIMIVNRKGQVLHYERHFSSQHNLCLNDDDIHYQLHNWKSKIQDLDRNIWEKHSSKVFNEASRWCRARNALIKVNNENVVPTPAPESISTPTPISDSVVNTNDDIESFDADADANANADGNNDDVILVGEQISSHNSNSIILSKNRIKRNLYDCPVYRIKLDQKWYYVHTFSLPVWYNKLYTQLKSSIYEPLVVHYHNLLRECDPSGDELTRCSSSATTTTTTTACLKKTVPESKLSSLSNNCQSLHTTHTIVPMHTCKSLKYDDNDRIIIEVSRNSSSSSSGGGGNICPHMNSPDSSSSSSSSSLSSSTTRGGGGGGRTLIFNSSPPTSTSSSSSLLSSHMLPPHHHHVHFTHHHHHHPTVAVAGGGGASSSSSGHQIHDEIPVINNNSNSSALPLHHQHLHHHHHHYVRHHSASSNTDDDEDEDDDPTIHSHDTTNKNNSSQPVLIPHHHLHYQNSMMEKSTATIINHQSQAQRKNNVVIDDDGTGWDSTTTNTINNKKDSLTCQSIVNNPPAPPLAQCPGHLDPNHHHHHHHHHHSHPLIHHTSQHSHNLYHPYCRHNDKSTLTEFVAPTSLSTTTTSASLSPSSVKSGSPVVLKTNIIQCQSELSPSIDVNNMTMSEGGVGGGGISSSSSNNSTLLRMNSNNSSSSSGVGESVGTRGESTIESSISDKKYHSFDKYHYDNDNDCNNNSSNNNHTTTTNNNNANTNLIVGESSSYSFGLSQINANNNNNNPCRENVIIHKNPTLESLHGSSSSDTMNRGGDGGGLHQRPLNKDQYDRRILMLQHLLPPEAIQEIRQIWQEMNAHNNTNNNNDNKSDTDVPMTSSKSSSSNQSTVAATAAVCGGGGASPIYHHNSPSLRENFARRVRQVVRQYLGPKAFVADNFNEPQNTETDSSYMKTTKAATAGGGGGGDDNKSQQSLTFLSNNELHQERRTTSPVIIDGRDDNNNHLTSLAPVTPSSTPTSTITNLSSRISTASCSSSIINPNNNNNNTTSSRILSSPSSTMSSLSKSTKWNHSSPTESGAGSSNISSSSGTAHIASSTVISSNTTTTPTTTAITTMNDVVMIEKLSPPCSRVNKLSPLSSCTTHPNHFNETSYTTTNSNNTESIDNCELSKLSNSSQCCMLEWLLSEEADLCILPPSLCQSKDTDKLHHQQQPQQTSLGISPLPSSVYNASISPITTSLNSNTSVGVGDGGGGGGAKTSPIIITTTSTAATSTPTSTEITCSPSHTKMNTTATTDVQLNRQLSLNNTNNSSLITTATISTNNSGNTTTSTTTITTTTTNLLLSNSTINSTFTELRRSSPQPRTESLLVRLLHPTKSHSLGYSDTTTTTTACASASATTATIHDGTSPKLVYSTVLPRPVPDATDSSLSVNNPATVSDVIPSRQSNSRKSDCRLITASLDNLYDTPLVVSTSKRCRSGPATNQSIPFSSASSFSSTSFSSTSPHISPGNKRTRHASQFEEMPNSRKGTVINDYKSNNNNNNNNSDVIPSPPFTSLTQLLMQDFPSITDIMSNSPVSLGSPKYTPAYGGQYDYNNKTMKSYSQESMYDSTTTTNTNATPVTTLRCNNSSTFDNKEFTFLHTDSSCSAGLSSNEKYSNNPDYECIEKSWASSLASSTSESKDKYSPHVMTMMNKPIPPLTVIPTATTPTTPTTTSKSSLHAQSSLCRLLLDAQLGPEEISDAVASVRVQNKILHQLSEMICRSTVPY</sequence>
<feature type="compositionally biased region" description="Low complexity" evidence="1">
    <location>
        <begin position="614"/>
        <end position="628"/>
    </location>
</feature>
<evidence type="ECO:0000313" key="2">
    <source>
        <dbReference type="Proteomes" id="UP000050795"/>
    </source>
</evidence>
<feature type="compositionally biased region" description="Low complexity" evidence="1">
    <location>
        <begin position="1341"/>
        <end position="1352"/>
    </location>
</feature>
<feature type="compositionally biased region" description="Low complexity" evidence="1">
    <location>
        <begin position="1269"/>
        <end position="1287"/>
    </location>
</feature>